<dbReference type="GO" id="GO:0004722">
    <property type="term" value="F:protein serine/threonine phosphatase activity"/>
    <property type="evidence" value="ECO:0007669"/>
    <property type="project" value="UniProtKB-EC"/>
</dbReference>
<evidence type="ECO:0000259" key="8">
    <source>
        <dbReference type="PROSITE" id="PS50041"/>
    </source>
</evidence>
<reference evidence="12" key="1">
    <citation type="submission" date="2024-02" db="UniProtKB">
        <authorList>
            <consortium name="WormBaseParasite"/>
        </authorList>
    </citation>
    <scope>IDENTIFICATION</scope>
</reference>
<dbReference type="InterPro" id="IPR000340">
    <property type="entry name" value="Dual-sp_phosphatase_cat-dom"/>
</dbReference>
<dbReference type="PANTHER" id="PTHR45948">
    <property type="entry name" value="DUAL SPECIFICITY PROTEIN PHOSPHATASE DDB_G0269404-RELATED"/>
    <property type="match status" value="1"/>
</dbReference>
<dbReference type="InterPro" id="IPR001304">
    <property type="entry name" value="C-type_lectin-like"/>
</dbReference>
<dbReference type="Pfam" id="PF00782">
    <property type="entry name" value="DSPc"/>
    <property type="match status" value="1"/>
</dbReference>
<dbReference type="PROSITE" id="PS50054">
    <property type="entry name" value="TYR_PHOSPHATASE_DUAL"/>
    <property type="match status" value="1"/>
</dbReference>
<dbReference type="Proteomes" id="UP000035681">
    <property type="component" value="Unplaced"/>
</dbReference>
<dbReference type="Pfam" id="PF00059">
    <property type="entry name" value="Lectin_C"/>
    <property type="match status" value="1"/>
</dbReference>
<evidence type="ECO:0000313" key="11">
    <source>
        <dbReference type="Proteomes" id="UP000035681"/>
    </source>
</evidence>
<dbReference type="Gene3D" id="3.90.190.10">
    <property type="entry name" value="Protein tyrosine phosphatase superfamily"/>
    <property type="match status" value="1"/>
</dbReference>
<protein>
    <submittedName>
        <fullName evidence="12">Tyrosine-protein phosphatase domain-containing protein</fullName>
    </submittedName>
</protein>
<comment type="similarity">
    <text evidence="1">Belongs to the protein-tyrosine phosphatase family. Non-receptor class dual specificity subfamily.</text>
</comment>
<comment type="catalytic activity">
    <reaction evidence="5">
        <text>O-phospho-L-seryl-[protein] + H2O = L-seryl-[protein] + phosphate</text>
        <dbReference type="Rhea" id="RHEA:20629"/>
        <dbReference type="Rhea" id="RHEA-COMP:9863"/>
        <dbReference type="Rhea" id="RHEA-COMP:11604"/>
        <dbReference type="ChEBI" id="CHEBI:15377"/>
        <dbReference type="ChEBI" id="CHEBI:29999"/>
        <dbReference type="ChEBI" id="CHEBI:43474"/>
        <dbReference type="ChEBI" id="CHEBI:83421"/>
        <dbReference type="EC" id="3.1.3.16"/>
    </reaction>
</comment>
<keyword evidence="11" id="KW-1185">Reference proteome</keyword>
<evidence type="ECO:0000259" key="10">
    <source>
        <dbReference type="PROSITE" id="PS50056"/>
    </source>
</evidence>
<dbReference type="SMART" id="SM00195">
    <property type="entry name" value="DSPc"/>
    <property type="match status" value="1"/>
</dbReference>
<dbReference type="SUPFAM" id="SSF56436">
    <property type="entry name" value="C-type lectin-like"/>
    <property type="match status" value="1"/>
</dbReference>
<keyword evidence="3" id="KW-0904">Protein phosphatase</keyword>
<comment type="catalytic activity">
    <reaction evidence="6">
        <text>O-phospho-L-threonyl-[protein] + H2O = L-threonyl-[protein] + phosphate</text>
        <dbReference type="Rhea" id="RHEA:47004"/>
        <dbReference type="Rhea" id="RHEA-COMP:11060"/>
        <dbReference type="Rhea" id="RHEA-COMP:11605"/>
        <dbReference type="ChEBI" id="CHEBI:15377"/>
        <dbReference type="ChEBI" id="CHEBI:30013"/>
        <dbReference type="ChEBI" id="CHEBI:43474"/>
        <dbReference type="ChEBI" id="CHEBI:61977"/>
        <dbReference type="EC" id="3.1.3.16"/>
    </reaction>
</comment>
<feature type="domain" description="Tyrosine specific protein phosphatases" evidence="10">
    <location>
        <begin position="164"/>
        <end position="222"/>
    </location>
</feature>
<keyword evidence="2" id="KW-0378">Hydrolase</keyword>
<organism evidence="11 12">
    <name type="scientific">Strongyloides stercoralis</name>
    <name type="common">Threadworm</name>
    <dbReference type="NCBI Taxonomy" id="6248"/>
    <lineage>
        <taxon>Eukaryota</taxon>
        <taxon>Metazoa</taxon>
        <taxon>Ecdysozoa</taxon>
        <taxon>Nematoda</taxon>
        <taxon>Chromadorea</taxon>
        <taxon>Rhabditida</taxon>
        <taxon>Tylenchina</taxon>
        <taxon>Panagrolaimomorpha</taxon>
        <taxon>Strongyloidoidea</taxon>
        <taxon>Strongyloididae</taxon>
        <taxon>Strongyloides</taxon>
    </lineage>
</organism>
<evidence type="ECO:0000256" key="1">
    <source>
        <dbReference type="ARBA" id="ARBA00008601"/>
    </source>
</evidence>
<dbReference type="InterPro" id="IPR029021">
    <property type="entry name" value="Prot-tyrosine_phosphatase-like"/>
</dbReference>
<dbReference type="InterPro" id="IPR020422">
    <property type="entry name" value="TYR_PHOSPHATASE_DUAL_dom"/>
</dbReference>
<dbReference type="PROSITE" id="PS00615">
    <property type="entry name" value="C_TYPE_LECTIN_1"/>
    <property type="match status" value="1"/>
</dbReference>
<dbReference type="InterPro" id="IPR018378">
    <property type="entry name" value="C-type_lectin_CS"/>
</dbReference>
<feature type="domain" description="Tyrosine-protein phosphatase" evidence="9">
    <location>
        <begin position="100"/>
        <end position="244"/>
    </location>
</feature>
<dbReference type="Gene3D" id="3.10.100.10">
    <property type="entry name" value="Mannose-Binding Protein A, subunit A"/>
    <property type="match status" value="1"/>
</dbReference>
<keyword evidence="4" id="KW-1015">Disulfide bond</keyword>
<feature type="coiled-coil region" evidence="7">
    <location>
        <begin position="352"/>
        <end position="379"/>
    </location>
</feature>
<sequence>LKKKKVERDSYFKFLNDENMTSINKEKLNNNFSCEINNISPLSSIILPPPTAATTSTTPKLDDKKEKNFISRGGVVVVEEEEAKGIEVLRRYRKKVFATGMDEIIPNLFVGSLRDSIDIDQLAKNKIKRIVSMMSYFSKQDHPHHTNIKVLKIQVEDKCCQDILTFVPMINSFIHQGRMNNEACLIHCFVGASRSVTAAALYILSVTTISYSSVLSLLTSKRISASPNIGFRMQLRKFSLDLRDNEYRRLMLENEEDEELKEKFDELFKNDKKSNGTFHECGNFKGNFPAEIRCLRQKLTLCLQNYDVNFNYHNYEPYKQPPTNVSACCGKAKEDLEVIINEKIKGIEDRFSNKINELIENYEQKLKLINVKMESEQIKNERYIKLMTSKVYYFNNSEYLFIQDKVSWYAAESACSKWDGHLVSFISEEESDFVRKLHKTLIWTGLNDIQNEGDFIYTDNTKTKYINWIAGAPDNREHNENCVEQDSYGRLNDIFCFMARSYICKR</sequence>
<name>A0AAF5DEH4_STRER</name>
<dbReference type="PROSITE" id="PS50041">
    <property type="entry name" value="C_TYPE_LECTIN_2"/>
    <property type="match status" value="1"/>
</dbReference>
<evidence type="ECO:0000256" key="2">
    <source>
        <dbReference type="ARBA" id="ARBA00022801"/>
    </source>
</evidence>
<dbReference type="GO" id="GO:0007165">
    <property type="term" value="P:signal transduction"/>
    <property type="evidence" value="ECO:0007669"/>
    <property type="project" value="TreeGrafter"/>
</dbReference>
<evidence type="ECO:0000256" key="6">
    <source>
        <dbReference type="ARBA" id="ARBA00048336"/>
    </source>
</evidence>
<proteinExistence type="inferred from homology"/>
<evidence type="ECO:0000259" key="9">
    <source>
        <dbReference type="PROSITE" id="PS50054"/>
    </source>
</evidence>
<keyword evidence="7" id="KW-0175">Coiled coil</keyword>
<dbReference type="PROSITE" id="PS50056">
    <property type="entry name" value="TYR_PHOSPHATASE_2"/>
    <property type="match status" value="1"/>
</dbReference>
<dbReference type="InterPro" id="IPR016187">
    <property type="entry name" value="CTDL_fold"/>
</dbReference>
<dbReference type="GO" id="GO:0004725">
    <property type="term" value="F:protein tyrosine phosphatase activity"/>
    <property type="evidence" value="ECO:0007669"/>
    <property type="project" value="TreeGrafter"/>
</dbReference>
<evidence type="ECO:0000256" key="3">
    <source>
        <dbReference type="ARBA" id="ARBA00022912"/>
    </source>
</evidence>
<evidence type="ECO:0000313" key="12">
    <source>
        <dbReference type="WBParaSite" id="TCONS_00011177.p1"/>
    </source>
</evidence>
<dbReference type="SUPFAM" id="SSF52799">
    <property type="entry name" value="(Phosphotyrosine protein) phosphatases II"/>
    <property type="match status" value="1"/>
</dbReference>
<evidence type="ECO:0000256" key="4">
    <source>
        <dbReference type="ARBA" id="ARBA00023157"/>
    </source>
</evidence>
<feature type="domain" description="C-type lectin" evidence="8">
    <location>
        <begin position="394"/>
        <end position="505"/>
    </location>
</feature>
<dbReference type="InterPro" id="IPR000387">
    <property type="entry name" value="Tyr_Pase_dom"/>
</dbReference>
<dbReference type="WBParaSite" id="TCONS_00011177.p1">
    <property type="protein sequence ID" value="TCONS_00011177.p1"/>
    <property type="gene ID" value="XLOC_005342"/>
</dbReference>
<dbReference type="InterPro" id="IPR016186">
    <property type="entry name" value="C-type_lectin-like/link_sf"/>
</dbReference>
<dbReference type="PANTHER" id="PTHR45948:SF2">
    <property type="entry name" value="DUAL SPECIFICITY PROTEIN PHOSPHATASE"/>
    <property type="match status" value="1"/>
</dbReference>
<accession>A0AAF5DEH4</accession>
<dbReference type="AlphaFoldDB" id="A0AAF5DEH4"/>
<dbReference type="SMART" id="SM00034">
    <property type="entry name" value="CLECT"/>
    <property type="match status" value="1"/>
</dbReference>
<dbReference type="GO" id="GO:0005829">
    <property type="term" value="C:cytosol"/>
    <property type="evidence" value="ECO:0007669"/>
    <property type="project" value="TreeGrafter"/>
</dbReference>
<evidence type="ECO:0000256" key="7">
    <source>
        <dbReference type="SAM" id="Coils"/>
    </source>
</evidence>
<evidence type="ECO:0000256" key="5">
    <source>
        <dbReference type="ARBA" id="ARBA00047761"/>
    </source>
</evidence>